<evidence type="ECO:0000256" key="4">
    <source>
        <dbReference type="ARBA" id="ARBA00010561"/>
    </source>
</evidence>
<evidence type="ECO:0000256" key="8">
    <source>
        <dbReference type="ARBA" id="ARBA00022573"/>
    </source>
</evidence>
<dbReference type="InterPro" id="IPR003805">
    <property type="entry name" value="CobS"/>
</dbReference>
<dbReference type="AlphaFoldDB" id="A0A1M5RQW2"/>
<feature type="transmembrane region" description="Helical" evidence="19">
    <location>
        <begin position="7"/>
        <end position="25"/>
    </location>
</feature>
<evidence type="ECO:0000256" key="3">
    <source>
        <dbReference type="ARBA" id="ARBA00004663"/>
    </source>
</evidence>
<name>A0A1M5RQW2_9FIRM</name>
<feature type="transmembrane region" description="Helical" evidence="19">
    <location>
        <begin position="132"/>
        <end position="153"/>
    </location>
</feature>
<evidence type="ECO:0000313" key="20">
    <source>
        <dbReference type="EMBL" id="SHH28616.1"/>
    </source>
</evidence>
<dbReference type="GO" id="GO:0008818">
    <property type="term" value="F:cobalamin 5'-phosphate synthase activity"/>
    <property type="evidence" value="ECO:0007669"/>
    <property type="project" value="UniProtKB-UniRule"/>
</dbReference>
<feature type="transmembrane region" description="Helical" evidence="19">
    <location>
        <begin position="83"/>
        <end position="104"/>
    </location>
</feature>
<evidence type="ECO:0000256" key="6">
    <source>
        <dbReference type="ARBA" id="ARBA00015850"/>
    </source>
</evidence>
<evidence type="ECO:0000256" key="18">
    <source>
        <dbReference type="ARBA" id="ARBA00049504"/>
    </source>
</evidence>
<evidence type="ECO:0000256" key="19">
    <source>
        <dbReference type="HAMAP-Rule" id="MF_00719"/>
    </source>
</evidence>
<comment type="subcellular location">
    <subcellularLocation>
        <location evidence="2 19">Cell membrane</location>
        <topology evidence="2 19">Multi-pass membrane protein</topology>
    </subcellularLocation>
</comment>
<evidence type="ECO:0000256" key="9">
    <source>
        <dbReference type="ARBA" id="ARBA00022679"/>
    </source>
</evidence>
<evidence type="ECO:0000256" key="12">
    <source>
        <dbReference type="ARBA" id="ARBA00022989"/>
    </source>
</evidence>
<comment type="catalytic activity">
    <reaction evidence="17 19">
        <text>alpha-ribazole + adenosylcob(III)inamide-GDP = adenosylcob(III)alamin + GMP + H(+)</text>
        <dbReference type="Rhea" id="RHEA:16049"/>
        <dbReference type="ChEBI" id="CHEBI:10329"/>
        <dbReference type="ChEBI" id="CHEBI:15378"/>
        <dbReference type="ChEBI" id="CHEBI:18408"/>
        <dbReference type="ChEBI" id="CHEBI:58115"/>
        <dbReference type="ChEBI" id="CHEBI:60487"/>
        <dbReference type="EC" id="2.7.8.26"/>
    </reaction>
</comment>
<dbReference type="EC" id="2.7.8.26" evidence="5 19"/>
<evidence type="ECO:0000256" key="1">
    <source>
        <dbReference type="ARBA" id="ARBA00001946"/>
    </source>
</evidence>
<comment type="catalytic activity">
    <reaction evidence="18 19">
        <text>alpha-ribazole 5'-phosphate + adenosylcob(III)inamide-GDP = adenosylcob(III)alamin 5'-phosphate + GMP + H(+)</text>
        <dbReference type="Rhea" id="RHEA:23560"/>
        <dbReference type="ChEBI" id="CHEBI:15378"/>
        <dbReference type="ChEBI" id="CHEBI:57918"/>
        <dbReference type="ChEBI" id="CHEBI:58115"/>
        <dbReference type="ChEBI" id="CHEBI:60487"/>
        <dbReference type="ChEBI" id="CHEBI:60493"/>
        <dbReference type="EC" id="2.7.8.26"/>
    </reaction>
</comment>
<keyword evidence="7 19" id="KW-1003">Cell membrane</keyword>
<evidence type="ECO:0000256" key="5">
    <source>
        <dbReference type="ARBA" id="ARBA00013200"/>
    </source>
</evidence>
<keyword evidence="13 19" id="KW-0472">Membrane</keyword>
<evidence type="ECO:0000256" key="2">
    <source>
        <dbReference type="ARBA" id="ARBA00004651"/>
    </source>
</evidence>
<keyword evidence="12 19" id="KW-1133">Transmembrane helix</keyword>
<comment type="similarity">
    <text evidence="4 19">Belongs to the CobS family.</text>
</comment>
<feature type="transmembrane region" description="Helical" evidence="19">
    <location>
        <begin position="228"/>
        <end position="248"/>
    </location>
</feature>
<evidence type="ECO:0000256" key="13">
    <source>
        <dbReference type="ARBA" id="ARBA00023136"/>
    </source>
</evidence>
<feature type="transmembrane region" description="Helical" evidence="19">
    <location>
        <begin position="159"/>
        <end position="181"/>
    </location>
</feature>
<keyword evidence="11 19" id="KW-0460">Magnesium</keyword>
<organism evidence="20 21">
    <name type="scientific">Tepidibacter thalassicus DSM 15285</name>
    <dbReference type="NCBI Taxonomy" id="1123350"/>
    <lineage>
        <taxon>Bacteria</taxon>
        <taxon>Bacillati</taxon>
        <taxon>Bacillota</taxon>
        <taxon>Clostridia</taxon>
        <taxon>Peptostreptococcales</taxon>
        <taxon>Peptostreptococcaceae</taxon>
        <taxon>Tepidibacter</taxon>
    </lineage>
</organism>
<evidence type="ECO:0000256" key="11">
    <source>
        <dbReference type="ARBA" id="ARBA00022842"/>
    </source>
</evidence>
<keyword evidence="21" id="KW-1185">Reference proteome</keyword>
<evidence type="ECO:0000256" key="14">
    <source>
        <dbReference type="ARBA" id="ARBA00025228"/>
    </source>
</evidence>
<dbReference type="GO" id="GO:0009236">
    <property type="term" value="P:cobalamin biosynthetic process"/>
    <property type="evidence" value="ECO:0007669"/>
    <property type="project" value="UniProtKB-UniRule"/>
</dbReference>
<dbReference type="UniPathway" id="UPA00148">
    <property type="reaction ID" value="UER00238"/>
</dbReference>
<sequence length="287" mass="32002">MGKFGENIFMLIVGIVSTFSLFREIKNNKRFLGILTFLTRIPIKVNLGFDEDFHKGLIYFPSVGFILGVLYCIITYISVKVFGYYIGSVIFLIFQCILTGGLHLDGVGDTFDGIYSYRDKEKILEIMKDSRLGTNGLLAILFLVLLKLGFVFSSISKNVYYPLILAPVFGRLAIVFACYNNKSPRKNGMGNIFINKVTQSQIISVIVSTLGIVIVTLFLNLSIGFIDILHGGLIVYNSVFIIVLFIYVRLYTKYISNIIGGITGDILGCICEFSELLYLIYVGGING</sequence>
<keyword evidence="8 19" id="KW-0169">Cobalamin biosynthesis</keyword>
<evidence type="ECO:0000256" key="15">
    <source>
        <dbReference type="ARBA" id="ARBA00032605"/>
    </source>
</evidence>
<dbReference type="GO" id="GO:0051073">
    <property type="term" value="F:adenosylcobinamide-GDP ribazoletransferase activity"/>
    <property type="evidence" value="ECO:0007669"/>
    <property type="project" value="UniProtKB-UniRule"/>
</dbReference>
<comment type="pathway">
    <text evidence="3 19">Cofactor biosynthesis; adenosylcobalamin biosynthesis; adenosylcobalamin from cob(II)yrinate a,c-diamide: step 7/7.</text>
</comment>
<dbReference type="STRING" id="1123350.SAMN02744040_01470"/>
<protein>
    <recommendedName>
        <fullName evidence="6 19">Adenosylcobinamide-GDP ribazoletransferase</fullName>
        <ecNumber evidence="5 19">2.7.8.26</ecNumber>
    </recommendedName>
    <alternativeName>
        <fullName evidence="16 19">Cobalamin synthase</fullName>
    </alternativeName>
    <alternativeName>
        <fullName evidence="15 19">Cobalamin-5'-phosphate synthase</fullName>
    </alternativeName>
</protein>
<dbReference type="Pfam" id="PF02654">
    <property type="entry name" value="CobS"/>
    <property type="match status" value="1"/>
</dbReference>
<dbReference type="PANTHER" id="PTHR34148">
    <property type="entry name" value="ADENOSYLCOBINAMIDE-GDP RIBAZOLETRANSFERASE"/>
    <property type="match status" value="1"/>
</dbReference>
<dbReference type="EMBL" id="FQXH01000014">
    <property type="protein sequence ID" value="SHH28616.1"/>
    <property type="molecule type" value="Genomic_DNA"/>
</dbReference>
<accession>A0A1M5RQW2</accession>
<dbReference type="RefSeq" id="WP_242939260.1">
    <property type="nucleotide sequence ID" value="NZ_FQXH01000014.1"/>
</dbReference>
<dbReference type="Proteomes" id="UP000242520">
    <property type="component" value="Unassembled WGS sequence"/>
</dbReference>
<keyword evidence="10 19" id="KW-0812">Transmembrane</keyword>
<gene>
    <name evidence="19" type="primary">cobS</name>
    <name evidence="20" type="ORF">SAMN02744040_01470</name>
</gene>
<comment type="cofactor">
    <cofactor evidence="1 19">
        <name>Mg(2+)</name>
        <dbReference type="ChEBI" id="CHEBI:18420"/>
    </cofactor>
</comment>
<evidence type="ECO:0000256" key="17">
    <source>
        <dbReference type="ARBA" id="ARBA00048623"/>
    </source>
</evidence>
<evidence type="ECO:0000256" key="10">
    <source>
        <dbReference type="ARBA" id="ARBA00022692"/>
    </source>
</evidence>
<dbReference type="HAMAP" id="MF_00719">
    <property type="entry name" value="CobS"/>
    <property type="match status" value="1"/>
</dbReference>
<dbReference type="GO" id="GO:0005886">
    <property type="term" value="C:plasma membrane"/>
    <property type="evidence" value="ECO:0007669"/>
    <property type="project" value="UniProtKB-SubCell"/>
</dbReference>
<evidence type="ECO:0000256" key="16">
    <source>
        <dbReference type="ARBA" id="ARBA00032853"/>
    </source>
</evidence>
<comment type="function">
    <text evidence="14 19">Joins adenosylcobinamide-GDP and alpha-ribazole to generate adenosylcobalamin (Ado-cobalamin). Also synthesizes adenosylcobalamin 5'-phosphate from adenosylcobinamide-GDP and alpha-ribazole 5'-phosphate.</text>
</comment>
<evidence type="ECO:0000313" key="21">
    <source>
        <dbReference type="Proteomes" id="UP000242520"/>
    </source>
</evidence>
<proteinExistence type="inferred from homology"/>
<dbReference type="PANTHER" id="PTHR34148:SF1">
    <property type="entry name" value="ADENOSYLCOBINAMIDE-GDP RIBAZOLETRANSFERASE"/>
    <property type="match status" value="1"/>
</dbReference>
<reference evidence="21" key="1">
    <citation type="submission" date="2016-11" db="EMBL/GenBank/DDBJ databases">
        <authorList>
            <person name="Varghese N."/>
            <person name="Submissions S."/>
        </authorList>
    </citation>
    <scope>NUCLEOTIDE SEQUENCE [LARGE SCALE GENOMIC DNA]</scope>
    <source>
        <strain evidence="21">DSM 15285</strain>
    </source>
</reference>
<keyword evidence="9 19" id="KW-0808">Transferase</keyword>
<dbReference type="NCBIfam" id="TIGR00317">
    <property type="entry name" value="cobS"/>
    <property type="match status" value="1"/>
</dbReference>
<evidence type="ECO:0000256" key="7">
    <source>
        <dbReference type="ARBA" id="ARBA00022475"/>
    </source>
</evidence>
<feature type="transmembrane region" description="Helical" evidence="19">
    <location>
        <begin position="56"/>
        <end position="77"/>
    </location>
</feature>
<feature type="transmembrane region" description="Helical" evidence="19">
    <location>
        <begin position="202"/>
        <end position="222"/>
    </location>
</feature>